<gene>
    <name evidence="1" type="ORF">NSCI0253_LOCUS32005</name>
</gene>
<dbReference type="EMBL" id="HBFQ01045084">
    <property type="protein sequence ID" value="CAD8857653.1"/>
    <property type="molecule type" value="Transcribed_RNA"/>
</dbReference>
<accession>A0A7S1AKX8</accession>
<name>A0A7S1AKX8_NOCSC</name>
<evidence type="ECO:0000313" key="1">
    <source>
        <dbReference type="EMBL" id="CAD8857653.1"/>
    </source>
</evidence>
<organism evidence="1">
    <name type="scientific">Noctiluca scintillans</name>
    <name type="common">Sea sparkle</name>
    <name type="synonym">Red tide dinoflagellate</name>
    <dbReference type="NCBI Taxonomy" id="2966"/>
    <lineage>
        <taxon>Eukaryota</taxon>
        <taxon>Sar</taxon>
        <taxon>Alveolata</taxon>
        <taxon>Dinophyceae</taxon>
        <taxon>Noctilucales</taxon>
        <taxon>Noctilucaceae</taxon>
        <taxon>Noctiluca</taxon>
    </lineage>
</organism>
<dbReference type="AlphaFoldDB" id="A0A7S1AKX8"/>
<protein>
    <submittedName>
        <fullName evidence="1">Uncharacterized protein</fullName>
    </submittedName>
</protein>
<reference evidence="1" key="1">
    <citation type="submission" date="2021-01" db="EMBL/GenBank/DDBJ databases">
        <authorList>
            <person name="Corre E."/>
            <person name="Pelletier E."/>
            <person name="Niang G."/>
            <person name="Scheremetjew M."/>
            <person name="Finn R."/>
            <person name="Kale V."/>
            <person name="Holt S."/>
            <person name="Cochrane G."/>
            <person name="Meng A."/>
            <person name="Brown T."/>
            <person name="Cohen L."/>
        </authorList>
    </citation>
    <scope>NUCLEOTIDE SEQUENCE</scope>
</reference>
<sequence length="421" mass="46752">MGNSIERVTIGGYNQMEDKERKSQKIVVKPLIRRPRGRSELHGLCCQRNHRFMSFGLNSSPDDPGWVCNGSPDGFACISGVRDVDDTRGMHRWRCNECDLDLCAACFAAYSGFSNADIVVPSCRRGHLMLPLETSRPNDWTCSMSHHRGCRNGLTTPNLSRAFDRWRCEVCDYDLCEACAFDPLPEMVAVKEQVSLLHALPPPVQPVWAPVHQMQAPVSYSPPPFQPPLPAPLQAPVQGPASSVLARKTQRLDYPEPEMASSPSKRMLSRLAASSPLKADFVKLMPSSSEDDDIGYHTSLAVADDEDSEQLQMQFGSPRLSPCSLPAHPVENGMAVRMVFDAKGGRRVIWFTTKPLGMMYCCIRPIKITGFRQGSVAQSAGVQKGWILTHVGDRRILEMRFRDAQSIILAAVNKLPEKRSS</sequence>
<proteinExistence type="predicted"/>